<dbReference type="AlphaFoldDB" id="A0A8J5F8G5"/>
<sequence>MARYLSSRSLIRSPAAFTSFCPAFLPSLDASHLLAVRCRSNIPADVNIVEIDLDADGAPGSSEIETLRRRRIVDDAIHGMIVRHFAPDWLPFVPGRSYWVPLQKRPYRVTELIASLADAKLKDPKPRNLLSKEEKMSLTTERGWPSSAYFFGSKQPGP</sequence>
<comment type="caution">
    <text evidence="1">The sequence shown here is derived from an EMBL/GenBank/DDBJ whole genome shotgun (WGS) entry which is preliminary data.</text>
</comment>
<keyword evidence="2" id="KW-1185">Reference proteome</keyword>
<accession>A0A8J5F8G5</accession>
<dbReference type="EMBL" id="JACMSC010000015">
    <property type="protein sequence ID" value="KAG6485294.1"/>
    <property type="molecule type" value="Genomic_DNA"/>
</dbReference>
<dbReference type="PANTHER" id="PTHR33972:SF2">
    <property type="entry name" value="OS04G0606700 PROTEIN"/>
    <property type="match status" value="1"/>
</dbReference>
<protein>
    <submittedName>
        <fullName evidence="1">Uncharacterized protein</fullName>
    </submittedName>
</protein>
<evidence type="ECO:0000313" key="1">
    <source>
        <dbReference type="EMBL" id="KAG6485294.1"/>
    </source>
</evidence>
<evidence type="ECO:0000313" key="2">
    <source>
        <dbReference type="Proteomes" id="UP000734854"/>
    </source>
</evidence>
<dbReference type="PANTHER" id="PTHR33972">
    <property type="entry name" value="EXPRESSED PROTEIN"/>
    <property type="match status" value="1"/>
</dbReference>
<dbReference type="Proteomes" id="UP000734854">
    <property type="component" value="Unassembled WGS sequence"/>
</dbReference>
<gene>
    <name evidence="1" type="ORF">ZIOFF_053828</name>
</gene>
<name>A0A8J5F8G5_ZINOF</name>
<organism evidence="1 2">
    <name type="scientific">Zingiber officinale</name>
    <name type="common">Ginger</name>
    <name type="synonym">Amomum zingiber</name>
    <dbReference type="NCBI Taxonomy" id="94328"/>
    <lineage>
        <taxon>Eukaryota</taxon>
        <taxon>Viridiplantae</taxon>
        <taxon>Streptophyta</taxon>
        <taxon>Embryophyta</taxon>
        <taxon>Tracheophyta</taxon>
        <taxon>Spermatophyta</taxon>
        <taxon>Magnoliopsida</taxon>
        <taxon>Liliopsida</taxon>
        <taxon>Zingiberales</taxon>
        <taxon>Zingiberaceae</taxon>
        <taxon>Zingiber</taxon>
    </lineage>
</organism>
<proteinExistence type="predicted"/>
<reference evidence="1 2" key="1">
    <citation type="submission" date="2020-08" db="EMBL/GenBank/DDBJ databases">
        <title>Plant Genome Project.</title>
        <authorList>
            <person name="Zhang R.-G."/>
        </authorList>
    </citation>
    <scope>NUCLEOTIDE SEQUENCE [LARGE SCALE GENOMIC DNA]</scope>
    <source>
        <tissue evidence="1">Rhizome</tissue>
    </source>
</reference>